<dbReference type="PANTHER" id="PTHR37422">
    <property type="entry name" value="TEICHURONIC ACID BIOSYNTHESIS PROTEIN TUAE"/>
    <property type="match status" value="1"/>
</dbReference>
<comment type="caution">
    <text evidence="7">The sequence shown here is derived from an EMBL/GenBank/DDBJ whole genome shotgun (WGS) entry which is preliminary data.</text>
</comment>
<keyword evidence="7" id="KW-0449">Lipoprotein</keyword>
<feature type="transmembrane region" description="Helical" evidence="5">
    <location>
        <begin position="344"/>
        <end position="364"/>
    </location>
</feature>
<evidence type="ECO:0000313" key="8">
    <source>
        <dbReference type="Proteomes" id="UP000196218"/>
    </source>
</evidence>
<dbReference type="Pfam" id="PF04932">
    <property type="entry name" value="Wzy_C"/>
    <property type="match status" value="1"/>
</dbReference>
<reference evidence="7 8" key="1">
    <citation type="submission" date="2016-04" db="EMBL/GenBank/DDBJ databases">
        <authorList>
            <person name="Peeters C."/>
        </authorList>
    </citation>
    <scope>NUCLEOTIDE SEQUENCE [LARGE SCALE GENOMIC DNA]</scope>
    <source>
        <strain evidence="7">LMG 29311</strain>
    </source>
</reference>
<feature type="transmembrane region" description="Helical" evidence="5">
    <location>
        <begin position="259"/>
        <end position="276"/>
    </location>
</feature>
<proteinExistence type="predicted"/>
<keyword evidence="3 5" id="KW-1133">Transmembrane helix</keyword>
<dbReference type="RefSeq" id="WP_170935266.1">
    <property type="nucleotide sequence ID" value="NZ_CADFGW010000008.1"/>
</dbReference>
<evidence type="ECO:0000256" key="5">
    <source>
        <dbReference type="SAM" id="Phobius"/>
    </source>
</evidence>
<evidence type="ECO:0000256" key="4">
    <source>
        <dbReference type="ARBA" id="ARBA00023136"/>
    </source>
</evidence>
<dbReference type="GO" id="GO:0016020">
    <property type="term" value="C:membrane"/>
    <property type="evidence" value="ECO:0007669"/>
    <property type="project" value="UniProtKB-SubCell"/>
</dbReference>
<dbReference type="EMBL" id="FKJW01000003">
    <property type="protein sequence ID" value="SAK16042.1"/>
    <property type="molecule type" value="Genomic_DNA"/>
</dbReference>
<feature type="transmembrane region" description="Helical" evidence="5">
    <location>
        <begin position="85"/>
        <end position="105"/>
    </location>
</feature>
<evidence type="ECO:0000259" key="6">
    <source>
        <dbReference type="Pfam" id="PF04932"/>
    </source>
</evidence>
<protein>
    <submittedName>
        <fullName evidence="7">Lipoprotein</fullName>
    </submittedName>
</protein>
<feature type="transmembrane region" description="Helical" evidence="5">
    <location>
        <begin position="371"/>
        <end position="387"/>
    </location>
</feature>
<evidence type="ECO:0000313" key="7">
    <source>
        <dbReference type="EMBL" id="SAK16042.1"/>
    </source>
</evidence>
<feature type="domain" description="O-antigen ligase-related" evidence="6">
    <location>
        <begin position="204"/>
        <end position="351"/>
    </location>
</feature>
<feature type="transmembrane region" description="Helical" evidence="5">
    <location>
        <begin position="60"/>
        <end position="79"/>
    </location>
</feature>
<name>A0ABD7LH53_9BURK</name>
<dbReference type="AlphaFoldDB" id="A0ABD7LH53"/>
<feature type="transmembrane region" description="Helical" evidence="5">
    <location>
        <begin position="393"/>
        <end position="412"/>
    </location>
</feature>
<keyword evidence="4 5" id="KW-0472">Membrane</keyword>
<feature type="transmembrane region" description="Helical" evidence="5">
    <location>
        <begin position="117"/>
        <end position="137"/>
    </location>
</feature>
<feature type="transmembrane region" description="Helical" evidence="5">
    <location>
        <begin position="220"/>
        <end position="238"/>
    </location>
</feature>
<dbReference type="Proteomes" id="UP000196218">
    <property type="component" value="Unassembled WGS sequence"/>
</dbReference>
<evidence type="ECO:0000256" key="3">
    <source>
        <dbReference type="ARBA" id="ARBA00022989"/>
    </source>
</evidence>
<dbReference type="InterPro" id="IPR007016">
    <property type="entry name" value="O-antigen_ligase-rel_domated"/>
</dbReference>
<evidence type="ECO:0000256" key="1">
    <source>
        <dbReference type="ARBA" id="ARBA00004141"/>
    </source>
</evidence>
<dbReference type="InterPro" id="IPR051533">
    <property type="entry name" value="WaaL-like"/>
</dbReference>
<feature type="transmembrane region" description="Helical" evidence="5">
    <location>
        <begin position="149"/>
        <end position="172"/>
    </location>
</feature>
<keyword evidence="2 5" id="KW-0812">Transmembrane</keyword>
<dbReference type="PANTHER" id="PTHR37422:SF23">
    <property type="entry name" value="TEICHURONIC ACID BIOSYNTHESIS PROTEIN TUAE"/>
    <property type="match status" value="1"/>
</dbReference>
<sequence>MTVTMARIERLLWIGCPVLLFSVMFGRMAALVNNGMALVGIALVAAAFSRKRPSLHRWPLFATIIGWAVWSFAATRWSMFPAVSLHAWLDEVVYPLLSFWGFWLFGTRIQRPERVALTVWVACALLAAVSVACWGQLQPPTPETFPLRFYARVGHTSTLAVFAMALFCAFFVPKPNWRWLGVIGLALCILIGLATLNRFFWPAAAVTLLVGLYPLYRRHLLLAALAVVVVGVGAIGTLELSARLRFHDAPPPLTTSRDILIAGIQLYVPPGMTALGDTLSSDTRPRLWKFYEEEGSHRPWLGVGFGKPLPGMAYRSMMPPDLLSIEPQALTHAHNLFLNTWLQAGRIGLTLQIILLLSLAVAFWRLRRTEPWIAFAGIALVVGMVAKNAVDDFMWQTTILAFWSFAGVMLGYGERRAGVRRAQVGE</sequence>
<comment type="subcellular location">
    <subcellularLocation>
        <location evidence="1">Membrane</location>
        <topology evidence="1">Multi-pass membrane protein</topology>
    </subcellularLocation>
</comment>
<gene>
    <name evidence="7" type="ORF">UA18_01453</name>
</gene>
<feature type="transmembrane region" description="Helical" evidence="5">
    <location>
        <begin position="31"/>
        <end position="48"/>
    </location>
</feature>
<feature type="transmembrane region" description="Helical" evidence="5">
    <location>
        <begin position="179"/>
        <end position="200"/>
    </location>
</feature>
<accession>A0ABD7LH53</accession>
<evidence type="ECO:0000256" key="2">
    <source>
        <dbReference type="ARBA" id="ARBA00022692"/>
    </source>
</evidence>
<organism evidence="7 8">
    <name type="scientific">Burkholderia multivorans</name>
    <dbReference type="NCBI Taxonomy" id="87883"/>
    <lineage>
        <taxon>Bacteria</taxon>
        <taxon>Pseudomonadati</taxon>
        <taxon>Pseudomonadota</taxon>
        <taxon>Betaproteobacteria</taxon>
        <taxon>Burkholderiales</taxon>
        <taxon>Burkholderiaceae</taxon>
        <taxon>Burkholderia</taxon>
        <taxon>Burkholderia cepacia complex</taxon>
    </lineage>
</organism>